<proteinExistence type="predicted"/>
<name>A0A4P6KHM8_9MICO</name>
<keyword evidence="2" id="KW-0812">Transmembrane</keyword>
<dbReference type="AlphaFoldDB" id="A0A4P6KHM8"/>
<reference evidence="3 4" key="1">
    <citation type="submission" date="2019-02" db="EMBL/GenBank/DDBJ databases">
        <authorList>
            <person name="Sun L."/>
            <person name="Pan D."/>
            <person name="Wu X."/>
        </authorList>
    </citation>
    <scope>NUCLEOTIDE SEQUENCE [LARGE SCALE GENOMIC DNA]</scope>
    <source>
        <strain evidence="3 4">JW-1</strain>
    </source>
</reference>
<dbReference type="KEGG" id="ltr:EVS81_12710"/>
<dbReference type="Proteomes" id="UP000289260">
    <property type="component" value="Chromosome"/>
</dbReference>
<sequence length="77" mass="8839">MENWWVNALWSLTPSVIIGTFFYFVIRAISRADRTERRVYRKMEDEERAKLGLPPKPLTSARPPSTPEPPSAGEHPS</sequence>
<gene>
    <name evidence="3" type="ORF">EVS81_12710</name>
</gene>
<protein>
    <submittedName>
        <fullName evidence="3">Uncharacterized protein</fullName>
    </submittedName>
</protein>
<accession>A0A4P6KHM8</accession>
<dbReference type="OrthoDB" id="4807612at2"/>
<keyword evidence="2" id="KW-0472">Membrane</keyword>
<organism evidence="3 4">
    <name type="scientific">Leucobacter triazinivorans</name>
    <dbReference type="NCBI Taxonomy" id="1784719"/>
    <lineage>
        <taxon>Bacteria</taxon>
        <taxon>Bacillati</taxon>
        <taxon>Actinomycetota</taxon>
        <taxon>Actinomycetes</taxon>
        <taxon>Micrococcales</taxon>
        <taxon>Microbacteriaceae</taxon>
        <taxon>Leucobacter</taxon>
    </lineage>
</organism>
<dbReference type="EMBL" id="CP035806">
    <property type="protein sequence ID" value="QBE49581.1"/>
    <property type="molecule type" value="Genomic_DNA"/>
</dbReference>
<evidence type="ECO:0000256" key="2">
    <source>
        <dbReference type="SAM" id="Phobius"/>
    </source>
</evidence>
<evidence type="ECO:0000313" key="3">
    <source>
        <dbReference type="EMBL" id="QBE49581.1"/>
    </source>
</evidence>
<keyword evidence="4" id="KW-1185">Reference proteome</keyword>
<feature type="transmembrane region" description="Helical" evidence="2">
    <location>
        <begin position="12"/>
        <end position="30"/>
    </location>
</feature>
<dbReference type="RefSeq" id="WP_130110708.1">
    <property type="nucleotide sequence ID" value="NZ_CP035806.1"/>
</dbReference>
<feature type="region of interest" description="Disordered" evidence="1">
    <location>
        <begin position="43"/>
        <end position="77"/>
    </location>
</feature>
<evidence type="ECO:0000256" key="1">
    <source>
        <dbReference type="SAM" id="MobiDB-lite"/>
    </source>
</evidence>
<evidence type="ECO:0000313" key="4">
    <source>
        <dbReference type="Proteomes" id="UP000289260"/>
    </source>
</evidence>
<keyword evidence="2" id="KW-1133">Transmembrane helix</keyword>